<name>A0AA36ANB2_OCTVU</name>
<keyword evidence="2" id="KW-1185">Reference proteome</keyword>
<dbReference type="EMBL" id="OX597816">
    <property type="protein sequence ID" value="CAI9719296.1"/>
    <property type="molecule type" value="Genomic_DNA"/>
</dbReference>
<evidence type="ECO:0000313" key="2">
    <source>
        <dbReference type="Proteomes" id="UP001162480"/>
    </source>
</evidence>
<proteinExistence type="predicted"/>
<organism evidence="1 2">
    <name type="scientific">Octopus vulgaris</name>
    <name type="common">Common octopus</name>
    <dbReference type="NCBI Taxonomy" id="6645"/>
    <lineage>
        <taxon>Eukaryota</taxon>
        <taxon>Metazoa</taxon>
        <taxon>Spiralia</taxon>
        <taxon>Lophotrochozoa</taxon>
        <taxon>Mollusca</taxon>
        <taxon>Cephalopoda</taxon>
        <taxon>Coleoidea</taxon>
        <taxon>Octopodiformes</taxon>
        <taxon>Octopoda</taxon>
        <taxon>Incirrata</taxon>
        <taxon>Octopodidae</taxon>
        <taxon>Octopus</taxon>
    </lineage>
</organism>
<reference evidence="1" key="1">
    <citation type="submission" date="2023-08" db="EMBL/GenBank/DDBJ databases">
        <authorList>
            <person name="Alioto T."/>
            <person name="Alioto T."/>
            <person name="Gomez Garrido J."/>
        </authorList>
    </citation>
    <scope>NUCLEOTIDE SEQUENCE</scope>
</reference>
<protein>
    <submittedName>
        <fullName evidence="1">Uncharacterized protein</fullName>
    </submittedName>
</protein>
<dbReference type="Proteomes" id="UP001162480">
    <property type="component" value="Chromosome 3"/>
</dbReference>
<dbReference type="AlphaFoldDB" id="A0AA36ANB2"/>
<accession>A0AA36ANB2</accession>
<evidence type="ECO:0000313" key="1">
    <source>
        <dbReference type="EMBL" id="CAI9719296.1"/>
    </source>
</evidence>
<gene>
    <name evidence="1" type="ORF">OCTVUL_1B017909</name>
</gene>
<sequence>MFVFEDFNIQHEECLKFSQSTRAYGIDVCNCALPQSLTQLVDFLTRILDPDDQFFSLFDHLLASNPDICRISSKTQRKNSSPIPHFMQDYAKENVETTD</sequence>